<feature type="transmembrane region" description="Helical" evidence="1">
    <location>
        <begin position="70"/>
        <end position="90"/>
    </location>
</feature>
<dbReference type="AlphaFoldDB" id="A0A645JJC0"/>
<comment type="caution">
    <text evidence="2">The sequence shown here is derived from an EMBL/GenBank/DDBJ whole genome shotgun (WGS) entry which is preliminary data.</text>
</comment>
<keyword evidence="1" id="KW-0812">Transmembrane</keyword>
<protein>
    <submittedName>
        <fullName evidence="2">Uncharacterized protein</fullName>
    </submittedName>
</protein>
<proteinExistence type="predicted"/>
<accession>A0A645JJC0</accession>
<evidence type="ECO:0000256" key="1">
    <source>
        <dbReference type="SAM" id="Phobius"/>
    </source>
</evidence>
<feature type="transmembrane region" description="Helical" evidence="1">
    <location>
        <begin position="44"/>
        <end position="63"/>
    </location>
</feature>
<keyword evidence="1" id="KW-1133">Transmembrane helix</keyword>
<sequence length="93" mass="10635">MRVKRKRISSIYMSMCLIFIYVGMFLCVYSIISPSIREYKLMSSYILCCLSGTSFFTGMKEVLHGSYKGMGYVAILMGPLGLIFAIWKIISYI</sequence>
<feature type="transmembrane region" description="Helical" evidence="1">
    <location>
        <begin position="12"/>
        <end position="32"/>
    </location>
</feature>
<keyword evidence="1" id="KW-0472">Membrane</keyword>
<organism evidence="2">
    <name type="scientific">bioreactor metagenome</name>
    <dbReference type="NCBI Taxonomy" id="1076179"/>
    <lineage>
        <taxon>unclassified sequences</taxon>
        <taxon>metagenomes</taxon>
        <taxon>ecological metagenomes</taxon>
    </lineage>
</organism>
<gene>
    <name evidence="2" type="ORF">SDC9_210542</name>
</gene>
<reference evidence="2" key="1">
    <citation type="submission" date="2019-08" db="EMBL/GenBank/DDBJ databases">
        <authorList>
            <person name="Kucharzyk K."/>
            <person name="Murdoch R.W."/>
            <person name="Higgins S."/>
            <person name="Loffler F."/>
        </authorList>
    </citation>
    <scope>NUCLEOTIDE SEQUENCE</scope>
</reference>
<dbReference type="EMBL" id="VSSQ01141336">
    <property type="protein sequence ID" value="MPN62789.1"/>
    <property type="molecule type" value="Genomic_DNA"/>
</dbReference>
<name>A0A645JJC0_9ZZZZ</name>
<evidence type="ECO:0000313" key="2">
    <source>
        <dbReference type="EMBL" id="MPN62789.1"/>
    </source>
</evidence>